<dbReference type="InterPro" id="IPR049342">
    <property type="entry name" value="TRAF1-6_MATH_dom"/>
</dbReference>
<dbReference type="AlphaFoldDB" id="A0A819KPJ6"/>
<feature type="domain" description="LXG" evidence="2">
    <location>
        <begin position="21"/>
        <end position="156"/>
    </location>
</feature>
<sequence>INLLEEHRMELCIHRHLPCGLPNCLASVKWCDMKTHYLSDQHQYILSLKTAEYIDPKYRQAQIENRLERTKNEHRELHETMNSILPAMETLLANQEHIKLEASNTKTNIEQNQRNMDELKKQFNENKKPLEESVEKQSQLQTDMNNIKQATGKDSILILDKDCTATHPFNSPNTSPFSLDPVKIITSKYGYPFTIRLCSTNESNRDYLSIFLTLHRGKYDNLIPYPVKYNIHFILWDQSNQQNHIEYILKPDVSSSSFARPIQEKNDEYGIIKFCLLEYLTGTESIYVKDGIFFIRVFVDILNTGKNPFQTKDSMDNTEMICT</sequence>
<name>A0A819KPJ6_9BILA</name>
<accession>A0A819KPJ6</accession>
<comment type="caution">
    <text evidence="4">The sequence shown here is derived from an EMBL/GenBank/DDBJ whole genome shotgun (WGS) entry which is preliminary data.</text>
</comment>
<dbReference type="Proteomes" id="UP000663868">
    <property type="component" value="Unassembled WGS sequence"/>
</dbReference>
<dbReference type="InterPro" id="IPR006829">
    <property type="entry name" value="LXG_dom"/>
</dbReference>
<evidence type="ECO:0000259" key="3">
    <source>
        <dbReference type="Pfam" id="PF21355"/>
    </source>
</evidence>
<dbReference type="Gene3D" id="2.60.210.10">
    <property type="entry name" value="Apoptosis, Tumor Necrosis Factor Receptor Associated Protein 2, Chain A"/>
    <property type="match status" value="1"/>
</dbReference>
<reference evidence="4" key="1">
    <citation type="submission" date="2021-02" db="EMBL/GenBank/DDBJ databases">
        <authorList>
            <person name="Nowell W R."/>
        </authorList>
    </citation>
    <scope>NUCLEOTIDE SEQUENCE</scope>
</reference>
<dbReference type="EMBL" id="CAJOBB010002229">
    <property type="protein sequence ID" value="CAF3950292.1"/>
    <property type="molecule type" value="Genomic_DNA"/>
</dbReference>
<dbReference type="PANTHER" id="PTHR10131">
    <property type="entry name" value="TNF RECEPTOR ASSOCIATED FACTOR"/>
    <property type="match status" value="1"/>
</dbReference>
<keyword evidence="1" id="KW-0175">Coiled coil</keyword>
<evidence type="ECO:0000259" key="2">
    <source>
        <dbReference type="Pfam" id="PF04740"/>
    </source>
</evidence>
<gene>
    <name evidence="4" type="ORF">KXQ929_LOCUS25568</name>
</gene>
<evidence type="ECO:0000313" key="4">
    <source>
        <dbReference type="EMBL" id="CAF3950292.1"/>
    </source>
</evidence>
<feature type="coiled-coil region" evidence="1">
    <location>
        <begin position="60"/>
        <end position="150"/>
    </location>
</feature>
<organism evidence="4 5">
    <name type="scientific">Adineta steineri</name>
    <dbReference type="NCBI Taxonomy" id="433720"/>
    <lineage>
        <taxon>Eukaryota</taxon>
        <taxon>Metazoa</taxon>
        <taxon>Spiralia</taxon>
        <taxon>Gnathifera</taxon>
        <taxon>Rotifera</taxon>
        <taxon>Eurotatoria</taxon>
        <taxon>Bdelloidea</taxon>
        <taxon>Adinetida</taxon>
        <taxon>Adinetidae</taxon>
        <taxon>Adineta</taxon>
    </lineage>
</organism>
<protein>
    <submittedName>
        <fullName evidence="4">Uncharacterized protein</fullName>
    </submittedName>
</protein>
<dbReference type="InterPro" id="IPR008974">
    <property type="entry name" value="TRAF-like"/>
</dbReference>
<feature type="domain" description="TRAF1-6 MATH" evidence="3">
    <location>
        <begin position="184"/>
        <end position="296"/>
    </location>
</feature>
<evidence type="ECO:0000256" key="1">
    <source>
        <dbReference type="SAM" id="Coils"/>
    </source>
</evidence>
<feature type="non-terminal residue" evidence="4">
    <location>
        <position position="1"/>
    </location>
</feature>
<proteinExistence type="predicted"/>
<dbReference type="Pfam" id="PF04740">
    <property type="entry name" value="LXG"/>
    <property type="match status" value="1"/>
</dbReference>
<dbReference type="Pfam" id="PF21355">
    <property type="entry name" value="TRAF-mep_MATH"/>
    <property type="match status" value="1"/>
</dbReference>
<evidence type="ECO:0000313" key="5">
    <source>
        <dbReference type="Proteomes" id="UP000663868"/>
    </source>
</evidence>
<dbReference type="PANTHER" id="PTHR10131:SF94">
    <property type="entry name" value="TNF RECEPTOR-ASSOCIATED FACTOR 4"/>
    <property type="match status" value="1"/>
</dbReference>
<dbReference type="SUPFAM" id="SSF49599">
    <property type="entry name" value="TRAF domain-like"/>
    <property type="match status" value="1"/>
</dbReference>